<dbReference type="InterPro" id="IPR029062">
    <property type="entry name" value="Class_I_gatase-like"/>
</dbReference>
<dbReference type="InterPro" id="IPR040921">
    <property type="entry name" value="Peptidase_S66C"/>
</dbReference>
<keyword evidence="9" id="KW-1185">Reference proteome</keyword>
<dbReference type="Gene3D" id="3.50.30.60">
    <property type="entry name" value="LD-carboxypeptidase A C-terminal domain-like"/>
    <property type="match status" value="1"/>
</dbReference>
<evidence type="ECO:0000259" key="7">
    <source>
        <dbReference type="Pfam" id="PF17676"/>
    </source>
</evidence>
<comment type="similarity">
    <text evidence="1">Belongs to the peptidase S66 family.</text>
</comment>
<comment type="caution">
    <text evidence="8">The sequence shown here is derived from an EMBL/GenBank/DDBJ whole genome shotgun (WGS) entry which is preliminary data.</text>
</comment>
<dbReference type="EMBL" id="BMWY01000001">
    <property type="protein sequence ID" value="GGZ44201.1"/>
    <property type="molecule type" value="Genomic_DNA"/>
</dbReference>
<dbReference type="PANTHER" id="PTHR30237:SF2">
    <property type="entry name" value="MUREIN TETRAPEPTIDE CARBOXYPEPTIDASE"/>
    <property type="match status" value="1"/>
</dbReference>
<gene>
    <name evidence="8" type="ORF">GCM10008088_01490</name>
</gene>
<evidence type="ECO:0000256" key="2">
    <source>
        <dbReference type="ARBA" id="ARBA00022645"/>
    </source>
</evidence>
<dbReference type="Pfam" id="PF02016">
    <property type="entry name" value="Peptidase_S66"/>
    <property type="match status" value="1"/>
</dbReference>
<dbReference type="Proteomes" id="UP000615593">
    <property type="component" value="Unassembled WGS sequence"/>
</dbReference>
<evidence type="ECO:0000256" key="4">
    <source>
        <dbReference type="ARBA" id="ARBA00022801"/>
    </source>
</evidence>
<keyword evidence="3" id="KW-0645">Protease</keyword>
<evidence type="ECO:0000313" key="9">
    <source>
        <dbReference type="Proteomes" id="UP000615593"/>
    </source>
</evidence>
<dbReference type="CDD" id="cd07025">
    <property type="entry name" value="Peptidase_S66"/>
    <property type="match status" value="1"/>
</dbReference>
<dbReference type="InterPro" id="IPR027478">
    <property type="entry name" value="LdcA_N"/>
</dbReference>
<dbReference type="Pfam" id="PF17676">
    <property type="entry name" value="Peptidase_S66C"/>
    <property type="match status" value="1"/>
</dbReference>
<sequence length="300" mass="33529">MNLPDYLSKNDKVAIIATARKANKEDLKPAIELLEKWELQPVIGSSIGLEKHQFAGSDKQRAKDLQQQLNDPEIKAIWCAKGGYGTVRILDRIDFSVFKKNPKWIIGYSDVTALHSHINNFEIASLHAQMCLGVATKSEASRETLRKILFGEELNYQFPSSKMNKTGTAEGELVGGNLSVLYSLCGSNSAINTQGKILFIEDLDEYLYHIDRMMQNLKRNGMLEHLAGLVIGGMSDMNDNTIPFGKTAEEIIAETVAEYDYPIAFNFPAGHIEDNQALIFGRNIKLKVTDRGSKLNYLKD</sequence>
<evidence type="ECO:0000259" key="6">
    <source>
        <dbReference type="Pfam" id="PF02016"/>
    </source>
</evidence>
<evidence type="ECO:0000256" key="3">
    <source>
        <dbReference type="ARBA" id="ARBA00022670"/>
    </source>
</evidence>
<name>A0ABQ3BKH0_9FLAO</name>
<evidence type="ECO:0000256" key="5">
    <source>
        <dbReference type="ARBA" id="ARBA00022825"/>
    </source>
</evidence>
<dbReference type="SUPFAM" id="SSF52317">
    <property type="entry name" value="Class I glutamine amidotransferase-like"/>
    <property type="match status" value="1"/>
</dbReference>
<organism evidence="8 9">
    <name type="scientific">Mesonia mobilis</name>
    <dbReference type="NCBI Taxonomy" id="369791"/>
    <lineage>
        <taxon>Bacteria</taxon>
        <taxon>Pseudomonadati</taxon>
        <taxon>Bacteroidota</taxon>
        <taxon>Flavobacteriia</taxon>
        <taxon>Flavobacteriales</taxon>
        <taxon>Flavobacteriaceae</taxon>
        <taxon>Mesonia</taxon>
    </lineage>
</organism>
<evidence type="ECO:0000256" key="1">
    <source>
        <dbReference type="ARBA" id="ARBA00010233"/>
    </source>
</evidence>
<dbReference type="Gene3D" id="3.40.50.10740">
    <property type="entry name" value="Class I glutamine amidotransferase-like"/>
    <property type="match status" value="1"/>
</dbReference>
<dbReference type="GeneID" id="94367791"/>
<dbReference type="PANTHER" id="PTHR30237">
    <property type="entry name" value="MURAMOYLTETRAPEPTIDE CARBOXYPEPTIDASE"/>
    <property type="match status" value="1"/>
</dbReference>
<protein>
    <submittedName>
        <fullName evidence="8">Peptidase S66</fullName>
    </submittedName>
</protein>
<keyword evidence="2" id="KW-0121">Carboxypeptidase</keyword>
<dbReference type="InterPro" id="IPR040449">
    <property type="entry name" value="Peptidase_S66_N"/>
</dbReference>
<dbReference type="SUPFAM" id="SSF141986">
    <property type="entry name" value="LD-carboxypeptidase A C-terminal domain-like"/>
    <property type="match status" value="1"/>
</dbReference>
<feature type="domain" description="LD-carboxypeptidase N-terminal" evidence="6">
    <location>
        <begin position="13"/>
        <end position="128"/>
    </location>
</feature>
<dbReference type="RefSeq" id="WP_027884826.1">
    <property type="nucleotide sequence ID" value="NZ_BMWY01000001.1"/>
</dbReference>
<feature type="domain" description="LD-carboxypeptidase C-terminal" evidence="7">
    <location>
        <begin position="170"/>
        <end position="286"/>
    </location>
</feature>
<dbReference type="InterPro" id="IPR027461">
    <property type="entry name" value="Carboxypeptidase_A_C_sf"/>
</dbReference>
<dbReference type="PIRSF" id="PIRSF028757">
    <property type="entry name" value="LD-carboxypeptidase"/>
    <property type="match status" value="1"/>
</dbReference>
<dbReference type="InterPro" id="IPR003507">
    <property type="entry name" value="S66_fam"/>
</dbReference>
<keyword evidence="4" id="KW-0378">Hydrolase</keyword>
<keyword evidence="5" id="KW-0720">Serine protease</keyword>
<proteinExistence type="inferred from homology"/>
<accession>A0ABQ3BKH0</accession>
<evidence type="ECO:0000313" key="8">
    <source>
        <dbReference type="EMBL" id="GGZ44201.1"/>
    </source>
</evidence>
<reference evidence="9" key="1">
    <citation type="journal article" date="2019" name="Int. J. Syst. Evol. Microbiol.">
        <title>The Global Catalogue of Microorganisms (GCM) 10K type strain sequencing project: providing services to taxonomists for standard genome sequencing and annotation.</title>
        <authorList>
            <consortium name="The Broad Institute Genomics Platform"/>
            <consortium name="The Broad Institute Genome Sequencing Center for Infectious Disease"/>
            <person name="Wu L."/>
            <person name="Ma J."/>
        </authorList>
    </citation>
    <scope>NUCLEOTIDE SEQUENCE [LARGE SCALE GENOMIC DNA]</scope>
    <source>
        <strain evidence="9">KCTC 12708</strain>
    </source>
</reference>